<name>A0ACB9D1B6_CICIN</name>
<dbReference type="Proteomes" id="UP001055811">
    <property type="component" value="Linkage Group LG05"/>
</dbReference>
<evidence type="ECO:0000313" key="2">
    <source>
        <dbReference type="Proteomes" id="UP001055811"/>
    </source>
</evidence>
<evidence type="ECO:0000313" key="1">
    <source>
        <dbReference type="EMBL" id="KAI3740186.1"/>
    </source>
</evidence>
<comment type="caution">
    <text evidence="1">The sequence shown here is derived from an EMBL/GenBank/DDBJ whole genome shotgun (WGS) entry which is preliminary data.</text>
</comment>
<keyword evidence="2" id="KW-1185">Reference proteome</keyword>
<proteinExistence type="predicted"/>
<reference evidence="1 2" key="2">
    <citation type="journal article" date="2022" name="Mol. Ecol. Resour.">
        <title>The genomes of chicory, endive, great burdock and yacon provide insights into Asteraceae paleo-polyploidization history and plant inulin production.</title>
        <authorList>
            <person name="Fan W."/>
            <person name="Wang S."/>
            <person name="Wang H."/>
            <person name="Wang A."/>
            <person name="Jiang F."/>
            <person name="Liu H."/>
            <person name="Zhao H."/>
            <person name="Xu D."/>
            <person name="Zhang Y."/>
        </authorList>
    </citation>
    <scope>NUCLEOTIDE SEQUENCE [LARGE SCALE GENOMIC DNA]</scope>
    <source>
        <strain evidence="2">cv. Punajuju</strain>
        <tissue evidence="1">Leaves</tissue>
    </source>
</reference>
<accession>A0ACB9D1B6</accession>
<organism evidence="1 2">
    <name type="scientific">Cichorium intybus</name>
    <name type="common">Chicory</name>
    <dbReference type="NCBI Taxonomy" id="13427"/>
    <lineage>
        <taxon>Eukaryota</taxon>
        <taxon>Viridiplantae</taxon>
        <taxon>Streptophyta</taxon>
        <taxon>Embryophyta</taxon>
        <taxon>Tracheophyta</taxon>
        <taxon>Spermatophyta</taxon>
        <taxon>Magnoliopsida</taxon>
        <taxon>eudicotyledons</taxon>
        <taxon>Gunneridae</taxon>
        <taxon>Pentapetalae</taxon>
        <taxon>asterids</taxon>
        <taxon>campanulids</taxon>
        <taxon>Asterales</taxon>
        <taxon>Asteraceae</taxon>
        <taxon>Cichorioideae</taxon>
        <taxon>Cichorieae</taxon>
        <taxon>Cichoriinae</taxon>
        <taxon>Cichorium</taxon>
    </lineage>
</organism>
<dbReference type="EMBL" id="CM042013">
    <property type="protein sequence ID" value="KAI3740186.1"/>
    <property type="molecule type" value="Genomic_DNA"/>
</dbReference>
<gene>
    <name evidence="1" type="ORF">L2E82_30608</name>
</gene>
<protein>
    <submittedName>
        <fullName evidence="1">Uncharacterized protein</fullName>
    </submittedName>
</protein>
<reference evidence="2" key="1">
    <citation type="journal article" date="2022" name="Mol. Ecol. Resour.">
        <title>The genomes of chicory, endive, great burdock and yacon provide insights into Asteraceae palaeo-polyploidization history and plant inulin production.</title>
        <authorList>
            <person name="Fan W."/>
            <person name="Wang S."/>
            <person name="Wang H."/>
            <person name="Wang A."/>
            <person name="Jiang F."/>
            <person name="Liu H."/>
            <person name="Zhao H."/>
            <person name="Xu D."/>
            <person name="Zhang Y."/>
        </authorList>
    </citation>
    <scope>NUCLEOTIDE SEQUENCE [LARGE SCALE GENOMIC DNA]</scope>
    <source>
        <strain evidence="2">cv. Punajuju</strain>
    </source>
</reference>
<sequence>MPHCRIVQSVKRVSGLTNTKGKKVPQKVLHYFPLTSRLRQRYSSRFTAKDMTWHNTGRSNDGMIRHPVDGKAWHEFDKRYPEFAKEPRNVHLGLAIDGYNPFSNKTQPYSMWQVVLTVGLGV</sequence>